<keyword evidence="5 8" id="KW-1133">Transmembrane helix</keyword>
<feature type="transmembrane region" description="Helical" evidence="8">
    <location>
        <begin position="165"/>
        <end position="189"/>
    </location>
</feature>
<evidence type="ECO:0000256" key="1">
    <source>
        <dbReference type="ARBA" id="ARBA00004651"/>
    </source>
</evidence>
<reference evidence="10" key="1">
    <citation type="submission" date="2022-07" db="EMBL/GenBank/DDBJ databases">
        <title>Parvularcula maris sp. nov., an algicidal bacterium isolated from seawater.</title>
        <authorList>
            <person name="Li F."/>
        </authorList>
    </citation>
    <scope>NUCLEOTIDE SEQUENCE</scope>
    <source>
        <strain evidence="10">BGMRC 0090</strain>
    </source>
</reference>
<feature type="transmembrane region" description="Helical" evidence="8">
    <location>
        <begin position="454"/>
        <end position="475"/>
    </location>
</feature>
<comment type="caution">
    <text evidence="10">The sequence shown here is derived from an EMBL/GenBank/DDBJ whole genome shotgun (WGS) entry which is preliminary data.</text>
</comment>
<proteinExistence type="inferred from homology"/>
<dbReference type="RefSeq" id="WP_256619919.1">
    <property type="nucleotide sequence ID" value="NZ_JANIBC010000011.1"/>
</dbReference>
<evidence type="ECO:0000256" key="6">
    <source>
        <dbReference type="ARBA" id="ARBA00023136"/>
    </source>
</evidence>
<accession>A0A9X2LAQ2</accession>
<evidence type="ECO:0000256" key="8">
    <source>
        <dbReference type="SAM" id="Phobius"/>
    </source>
</evidence>
<evidence type="ECO:0000313" key="10">
    <source>
        <dbReference type="EMBL" id="MCQ8186024.1"/>
    </source>
</evidence>
<comment type="similarity">
    <text evidence="2">Belongs to the CPA3 antiporters (TC 2.A.63) subunit D family.</text>
</comment>
<dbReference type="GO" id="GO:0005886">
    <property type="term" value="C:plasma membrane"/>
    <property type="evidence" value="ECO:0007669"/>
    <property type="project" value="UniProtKB-SubCell"/>
</dbReference>
<dbReference type="PRINTS" id="PR01437">
    <property type="entry name" value="NUOXDRDTASE4"/>
</dbReference>
<dbReference type="InterPro" id="IPR003918">
    <property type="entry name" value="NADH_UbQ_OxRdtase"/>
</dbReference>
<keyword evidence="3" id="KW-1003">Cell membrane</keyword>
<feature type="transmembrane region" description="Helical" evidence="8">
    <location>
        <begin position="376"/>
        <end position="398"/>
    </location>
</feature>
<comment type="subcellular location">
    <subcellularLocation>
        <location evidence="1">Cell membrane</location>
        <topology evidence="1">Multi-pass membrane protein</topology>
    </subcellularLocation>
    <subcellularLocation>
        <location evidence="7">Membrane</location>
        <topology evidence="7">Multi-pass membrane protein</topology>
    </subcellularLocation>
</comment>
<sequence>MLLDDLPVLPVILPLIAAPVCLLLPNNKLSGSFATVVAWGAFILSVMLLQQIATGGAAEYALGGWASPLGIVYRIDLAGAIVMSLVSLMAAVTLPYAIESIRAEINGYQISAFFAMFLICFAGLMGVVATGDAFNVFVFLEISSLSTYTLVALGAKRDRRALTAAFTYLVLGTIGATFFVIGLGLLYQVTGTLNMLDINEQMQGQDNKVVRAGYAFIVTGIALKLAMFPLHRWLPDAYTYAPSAVTAFLASTSTKVAIYAMLRFLFTVFGFSFGFADVAFTFFLILGLIGMFYASTVAIFREDVKMILAYSSVAQIGYMLLGISFATVDGVGAALVHVVQHAVMKSALFMAVGAVFFAVGSHRLSAYKGLAKKMPITTAAFLIGGLSLIGVPLTGGFISKWVLIQAAFGSVQPVPTLLIVLMIVASSLLAVAYVGRIAWTMLLEDPDNNAPVKAVPLGMTIPMLLMAGLTLYLGIDAGGLIELCRAAAESLLGTGLGFGSAS</sequence>
<evidence type="ECO:0000256" key="5">
    <source>
        <dbReference type="ARBA" id="ARBA00022989"/>
    </source>
</evidence>
<feature type="transmembrane region" description="Helical" evidence="8">
    <location>
        <begin position="110"/>
        <end position="128"/>
    </location>
</feature>
<feature type="transmembrane region" description="Helical" evidence="8">
    <location>
        <begin position="134"/>
        <end position="153"/>
    </location>
</feature>
<feature type="transmembrane region" description="Helical" evidence="8">
    <location>
        <begin position="240"/>
        <end position="266"/>
    </location>
</feature>
<dbReference type="PANTHER" id="PTHR42703">
    <property type="entry name" value="NADH DEHYDROGENASE"/>
    <property type="match status" value="1"/>
</dbReference>
<feature type="transmembrane region" description="Helical" evidence="8">
    <location>
        <begin position="77"/>
        <end position="98"/>
    </location>
</feature>
<dbReference type="InterPro" id="IPR001750">
    <property type="entry name" value="ND/Mrp_TM"/>
</dbReference>
<dbReference type="Pfam" id="PF00361">
    <property type="entry name" value="Proton_antipo_M"/>
    <property type="match status" value="1"/>
</dbReference>
<dbReference type="EMBL" id="JANIBC010000011">
    <property type="protein sequence ID" value="MCQ8186024.1"/>
    <property type="molecule type" value="Genomic_DNA"/>
</dbReference>
<dbReference type="GO" id="GO:0042773">
    <property type="term" value="P:ATP synthesis coupled electron transport"/>
    <property type="evidence" value="ECO:0007669"/>
    <property type="project" value="InterPro"/>
</dbReference>
<feature type="transmembrane region" description="Helical" evidence="8">
    <location>
        <begin position="346"/>
        <end position="364"/>
    </location>
</feature>
<feature type="transmembrane region" description="Helical" evidence="8">
    <location>
        <begin position="418"/>
        <end position="442"/>
    </location>
</feature>
<dbReference type="GO" id="GO:0008137">
    <property type="term" value="F:NADH dehydrogenase (ubiquinone) activity"/>
    <property type="evidence" value="ECO:0007669"/>
    <property type="project" value="InterPro"/>
</dbReference>
<evidence type="ECO:0000256" key="3">
    <source>
        <dbReference type="ARBA" id="ARBA00022475"/>
    </source>
</evidence>
<evidence type="ECO:0000256" key="7">
    <source>
        <dbReference type="RuleBase" id="RU000320"/>
    </source>
</evidence>
<keyword evidence="4 7" id="KW-0812">Transmembrane</keyword>
<feature type="domain" description="NADH:quinone oxidoreductase/Mrp antiporter transmembrane" evidence="9">
    <location>
        <begin position="132"/>
        <end position="418"/>
    </location>
</feature>
<dbReference type="AlphaFoldDB" id="A0A9X2LAQ2"/>
<dbReference type="PANTHER" id="PTHR42703:SF1">
    <property type="entry name" value="NA(+)_H(+) ANTIPORTER SUBUNIT D1"/>
    <property type="match status" value="1"/>
</dbReference>
<evidence type="ECO:0000259" key="9">
    <source>
        <dbReference type="Pfam" id="PF00361"/>
    </source>
</evidence>
<name>A0A9X2LAQ2_9PROT</name>
<protein>
    <submittedName>
        <fullName evidence="10">Monovalent cation/H+ antiporter subunit D family protein</fullName>
    </submittedName>
</protein>
<organism evidence="10 11">
    <name type="scientific">Parvularcula maris</name>
    <dbReference type="NCBI Taxonomy" id="2965077"/>
    <lineage>
        <taxon>Bacteria</taxon>
        <taxon>Pseudomonadati</taxon>
        <taxon>Pseudomonadota</taxon>
        <taxon>Alphaproteobacteria</taxon>
        <taxon>Parvularculales</taxon>
        <taxon>Parvularculaceae</taxon>
        <taxon>Parvularcula</taxon>
    </lineage>
</organism>
<dbReference type="Proteomes" id="UP001142610">
    <property type="component" value="Unassembled WGS sequence"/>
</dbReference>
<feature type="transmembrane region" description="Helical" evidence="8">
    <location>
        <begin position="278"/>
        <end position="300"/>
    </location>
</feature>
<evidence type="ECO:0000256" key="4">
    <source>
        <dbReference type="ARBA" id="ARBA00022692"/>
    </source>
</evidence>
<keyword evidence="6 8" id="KW-0472">Membrane</keyword>
<evidence type="ECO:0000313" key="11">
    <source>
        <dbReference type="Proteomes" id="UP001142610"/>
    </source>
</evidence>
<gene>
    <name evidence="10" type="ORF">NOG11_11555</name>
</gene>
<feature type="transmembrane region" description="Helical" evidence="8">
    <location>
        <begin position="36"/>
        <end position="57"/>
    </location>
</feature>
<keyword evidence="11" id="KW-1185">Reference proteome</keyword>
<feature type="transmembrane region" description="Helical" evidence="8">
    <location>
        <begin position="209"/>
        <end position="228"/>
    </location>
</feature>
<feature type="transmembrane region" description="Helical" evidence="8">
    <location>
        <begin position="6"/>
        <end position="24"/>
    </location>
</feature>
<dbReference type="InterPro" id="IPR050586">
    <property type="entry name" value="CPA3_Na-H_Antiporter_D"/>
</dbReference>
<feature type="transmembrane region" description="Helical" evidence="8">
    <location>
        <begin position="307"/>
        <end position="326"/>
    </location>
</feature>
<evidence type="ECO:0000256" key="2">
    <source>
        <dbReference type="ARBA" id="ARBA00005346"/>
    </source>
</evidence>